<keyword evidence="10 14" id="KW-0547">Nucleotide-binding</keyword>
<keyword evidence="11 14" id="KW-0418">Kinase</keyword>
<evidence type="ECO:0000256" key="2">
    <source>
        <dbReference type="ARBA" id="ARBA00000711"/>
    </source>
</evidence>
<keyword evidence="17" id="KW-0548">Nucleotidyltransferase</keyword>
<evidence type="ECO:0000256" key="1">
    <source>
        <dbReference type="ARBA" id="ARBA00000312"/>
    </source>
</evidence>
<comment type="catalytic activity">
    <reaction evidence="1 14">
        <text>adenosylcob(III)inamide + ATP = adenosylcob(III)inamide phosphate + ADP + H(+)</text>
        <dbReference type="Rhea" id="RHEA:15769"/>
        <dbReference type="ChEBI" id="CHEBI:2480"/>
        <dbReference type="ChEBI" id="CHEBI:15378"/>
        <dbReference type="ChEBI" id="CHEBI:30616"/>
        <dbReference type="ChEBI" id="CHEBI:58502"/>
        <dbReference type="ChEBI" id="CHEBI:456216"/>
        <dbReference type="EC" id="2.7.1.156"/>
    </reaction>
</comment>
<reference key="1">
    <citation type="submission" date="2017-08" db="EMBL/GenBank/DDBJ databases">
        <title>A dynamic microbial community with high functional redundancy inhabits the cold, oxic subseafloor aquifer.</title>
        <authorList>
            <person name="Tully B.J."/>
            <person name="Wheat C.G."/>
            <person name="Glazer B.T."/>
            <person name="Huber J.A."/>
        </authorList>
    </citation>
    <scope>NUCLEOTIDE SEQUENCE [LARGE SCALE GENOMIC DNA]</scope>
</reference>
<gene>
    <name evidence="17" type="ORF">COB13_13180</name>
</gene>
<comment type="pathway">
    <text evidence="6 14">Cofactor biosynthesis; adenosylcobalamin biosynthesis; adenosylcobalamin from cob(II)yrinate a,c-diamide: step 5/7.</text>
</comment>
<dbReference type="UniPathway" id="UPA00148">
    <property type="reaction ID" value="UER00236"/>
</dbReference>
<comment type="catalytic activity">
    <reaction evidence="2 14">
        <text>adenosylcob(III)inamide phosphate + GTP + H(+) = adenosylcob(III)inamide-GDP + diphosphate</text>
        <dbReference type="Rhea" id="RHEA:22712"/>
        <dbReference type="ChEBI" id="CHEBI:15378"/>
        <dbReference type="ChEBI" id="CHEBI:33019"/>
        <dbReference type="ChEBI" id="CHEBI:37565"/>
        <dbReference type="ChEBI" id="CHEBI:58502"/>
        <dbReference type="ChEBI" id="CHEBI:60487"/>
        <dbReference type="EC" id="2.7.7.62"/>
    </reaction>
</comment>
<dbReference type="GO" id="GO:0043752">
    <property type="term" value="F:adenosylcobinamide kinase activity"/>
    <property type="evidence" value="ECO:0007669"/>
    <property type="project" value="UniProtKB-EC"/>
</dbReference>
<evidence type="ECO:0000256" key="9">
    <source>
        <dbReference type="ARBA" id="ARBA00022679"/>
    </source>
</evidence>
<dbReference type="AlphaFoldDB" id="A0A2A4YVS5"/>
<comment type="catalytic activity">
    <reaction evidence="3">
        <text>adenosylcob(III)inamide + GTP = adenosylcob(III)inamide phosphate + GDP + H(+)</text>
        <dbReference type="Rhea" id="RHEA:15765"/>
        <dbReference type="ChEBI" id="CHEBI:2480"/>
        <dbReference type="ChEBI" id="CHEBI:15378"/>
        <dbReference type="ChEBI" id="CHEBI:37565"/>
        <dbReference type="ChEBI" id="CHEBI:58189"/>
        <dbReference type="ChEBI" id="CHEBI:58502"/>
        <dbReference type="EC" id="2.7.1.156"/>
    </reaction>
</comment>
<evidence type="ECO:0000256" key="5">
    <source>
        <dbReference type="ARBA" id="ARBA00004692"/>
    </source>
</evidence>
<dbReference type="Gene3D" id="3.40.50.300">
    <property type="entry name" value="P-loop containing nucleotide triphosphate hydrolases"/>
    <property type="match status" value="1"/>
</dbReference>
<dbReference type="PANTHER" id="PTHR34848">
    <property type="match status" value="1"/>
</dbReference>
<dbReference type="EC" id="2.7.7.62" evidence="14"/>
<evidence type="ECO:0000256" key="14">
    <source>
        <dbReference type="PIRNR" id="PIRNR006135"/>
    </source>
</evidence>
<feature type="active site" description="GMP-histidine intermediate" evidence="15">
    <location>
        <position position="59"/>
    </location>
</feature>
<comment type="function">
    <text evidence="4 14">Catalyzes ATP-dependent phosphorylation of adenosylcobinamide and addition of GMP to adenosylcobinamide phosphate.</text>
</comment>
<comment type="similarity">
    <text evidence="7 14">Belongs to the CobU/CobP family.</text>
</comment>
<evidence type="ECO:0000256" key="11">
    <source>
        <dbReference type="ARBA" id="ARBA00022777"/>
    </source>
</evidence>
<evidence type="ECO:0000256" key="12">
    <source>
        <dbReference type="ARBA" id="ARBA00022840"/>
    </source>
</evidence>
<organism evidence="17">
    <name type="scientific">OCS116 cluster bacterium</name>
    <dbReference type="NCBI Taxonomy" id="2030921"/>
    <lineage>
        <taxon>Bacteria</taxon>
        <taxon>Pseudomonadati</taxon>
        <taxon>Pseudomonadota</taxon>
        <taxon>Alphaproteobacteria</taxon>
        <taxon>OCS116 cluster</taxon>
    </lineage>
</organism>
<keyword evidence="13 14" id="KW-0342">GTP-binding</keyword>
<evidence type="ECO:0000256" key="4">
    <source>
        <dbReference type="ARBA" id="ARBA00003889"/>
    </source>
</evidence>
<keyword evidence="12 14" id="KW-0067">ATP-binding</keyword>
<evidence type="ECO:0000256" key="16">
    <source>
        <dbReference type="PIRSR" id="PIRSR006135-2"/>
    </source>
</evidence>
<feature type="binding site" evidence="16">
    <location>
        <begin position="9"/>
        <end position="16"/>
    </location>
    <ligand>
        <name>GTP</name>
        <dbReference type="ChEBI" id="CHEBI:37565"/>
    </ligand>
</feature>
<dbReference type="Pfam" id="PF02283">
    <property type="entry name" value="CobU"/>
    <property type="match status" value="1"/>
</dbReference>
<comment type="caution">
    <text evidence="17">The sequence shown here is derived from an EMBL/GenBank/DDBJ whole genome shotgun (WGS) entry which is preliminary data.</text>
</comment>
<dbReference type="PIRSF" id="PIRSF006135">
    <property type="entry name" value="CobU"/>
    <property type="match status" value="1"/>
</dbReference>
<proteinExistence type="inferred from homology"/>
<dbReference type="EMBL" id="NVUS01000020">
    <property type="protein sequence ID" value="PCI98609.1"/>
    <property type="molecule type" value="Genomic_DNA"/>
</dbReference>
<dbReference type="GO" id="GO:0005525">
    <property type="term" value="F:GTP binding"/>
    <property type="evidence" value="ECO:0007669"/>
    <property type="project" value="UniProtKB-UniRule"/>
</dbReference>
<evidence type="ECO:0000256" key="7">
    <source>
        <dbReference type="ARBA" id="ARBA00007490"/>
    </source>
</evidence>
<dbReference type="GO" id="GO:0009236">
    <property type="term" value="P:cobalamin biosynthetic process"/>
    <property type="evidence" value="ECO:0007669"/>
    <property type="project" value="UniProtKB-UniRule"/>
</dbReference>
<dbReference type="NCBIfam" id="NF004469">
    <property type="entry name" value="PRK05800.1"/>
    <property type="match status" value="1"/>
</dbReference>
<evidence type="ECO:0000256" key="13">
    <source>
        <dbReference type="ARBA" id="ARBA00023134"/>
    </source>
</evidence>
<protein>
    <recommendedName>
        <fullName evidence="14">Bifunctional adenosylcobalamin biosynthesis protein</fullName>
        <ecNumber evidence="14">2.7.1.156</ecNumber>
        <ecNumber evidence="14">2.7.7.62</ecNumber>
    </recommendedName>
</protein>
<keyword evidence="8 14" id="KW-0169">Cobalamin biosynthesis</keyword>
<keyword evidence="9 14" id="KW-0808">Transferase</keyword>
<evidence type="ECO:0000256" key="15">
    <source>
        <dbReference type="PIRSR" id="PIRSR006135-1"/>
    </source>
</evidence>
<comment type="pathway">
    <text evidence="5 14">Cofactor biosynthesis; adenosylcobalamin biosynthesis; adenosylcobalamin from cob(II)yrinate a,c-diamide: step 6/7.</text>
</comment>
<feature type="binding site" evidence="16">
    <location>
        <begin position="60"/>
        <end position="63"/>
    </location>
    <ligand>
        <name>GTP</name>
        <dbReference type="ChEBI" id="CHEBI:37565"/>
    </ligand>
</feature>
<dbReference type="EC" id="2.7.1.156" evidence="14"/>
<feature type="binding site" evidence="16">
    <location>
        <position position="71"/>
    </location>
    <ligand>
        <name>GTP</name>
        <dbReference type="ChEBI" id="CHEBI:37565"/>
    </ligand>
</feature>
<feature type="binding site" evidence="16">
    <location>
        <position position="92"/>
    </location>
    <ligand>
        <name>GTP</name>
        <dbReference type="ChEBI" id="CHEBI:37565"/>
    </ligand>
</feature>
<reference evidence="17" key="2">
    <citation type="journal article" date="2018" name="ISME J.">
        <title>A dynamic microbial community with high functional redundancy inhabits the cold, oxic subseafloor aquifer.</title>
        <authorList>
            <person name="Tully B.J."/>
            <person name="Wheat C.G."/>
            <person name="Glazer B.T."/>
            <person name="Huber J.A."/>
        </authorList>
    </citation>
    <scope>NUCLEOTIDE SEQUENCE</scope>
    <source>
        <strain evidence="17">NORP83</strain>
    </source>
</reference>
<name>A0A2A4YVS5_9PROT</name>
<accession>A0A2A4YVS5</accession>
<evidence type="ECO:0000256" key="6">
    <source>
        <dbReference type="ARBA" id="ARBA00005159"/>
    </source>
</evidence>
<dbReference type="GO" id="GO:0008820">
    <property type="term" value="F:cobinamide phosphate guanylyltransferase activity"/>
    <property type="evidence" value="ECO:0007669"/>
    <property type="project" value="UniProtKB-UniRule"/>
</dbReference>
<evidence type="ECO:0000256" key="10">
    <source>
        <dbReference type="ARBA" id="ARBA00022741"/>
    </source>
</evidence>
<dbReference type="SUPFAM" id="SSF52540">
    <property type="entry name" value="P-loop containing nucleoside triphosphate hydrolases"/>
    <property type="match status" value="1"/>
</dbReference>
<sequence length="177" mass="19737">MSMKQLILGGARSGKSLFAENLALDLHAKNLKNSASANLIYIATSPRIDDEMDERINAHKTRRADVWQTIEQPINVAETLATMSAKSTILIDCLTLWINNLIFKNLNVEQHFDALCQAVVESPANIIMVSNELGMGLVPEDKLSREFRDYQGQLNQLMAQKVDKVAFVVAGLPLWVK</sequence>
<dbReference type="InterPro" id="IPR003203">
    <property type="entry name" value="CobU/CobP"/>
</dbReference>
<dbReference type="PANTHER" id="PTHR34848:SF1">
    <property type="entry name" value="BIFUNCTIONAL ADENOSYLCOBALAMIN BIOSYNTHESIS PROTEIN COBU"/>
    <property type="match status" value="1"/>
</dbReference>
<evidence type="ECO:0000256" key="3">
    <source>
        <dbReference type="ARBA" id="ARBA00001522"/>
    </source>
</evidence>
<evidence type="ECO:0000313" key="17">
    <source>
        <dbReference type="EMBL" id="PCI98609.1"/>
    </source>
</evidence>
<feature type="binding site" evidence="16">
    <location>
        <begin position="43"/>
        <end position="45"/>
    </location>
    <ligand>
        <name>GTP</name>
        <dbReference type="ChEBI" id="CHEBI:37565"/>
    </ligand>
</feature>
<dbReference type="InterPro" id="IPR027417">
    <property type="entry name" value="P-loop_NTPase"/>
</dbReference>
<evidence type="ECO:0000256" key="8">
    <source>
        <dbReference type="ARBA" id="ARBA00022573"/>
    </source>
</evidence>
<dbReference type="CDD" id="cd00544">
    <property type="entry name" value="CobU"/>
    <property type="match status" value="1"/>
</dbReference>
<dbReference type="GO" id="GO:0005524">
    <property type="term" value="F:ATP binding"/>
    <property type="evidence" value="ECO:0007669"/>
    <property type="project" value="UniProtKB-UniRule"/>
</dbReference>